<dbReference type="GO" id="GO:0006310">
    <property type="term" value="P:DNA recombination"/>
    <property type="evidence" value="ECO:0007669"/>
    <property type="project" value="UniProtKB-KW"/>
</dbReference>
<dbReference type="OrthoDB" id="1098628at2"/>
<dbReference type="EMBL" id="CP068108">
    <property type="protein sequence ID" value="QQU00994.1"/>
    <property type="molecule type" value="Genomic_DNA"/>
</dbReference>
<dbReference type="InterPro" id="IPR010998">
    <property type="entry name" value="Integrase_recombinase_N"/>
</dbReference>
<dbReference type="InterPro" id="IPR035386">
    <property type="entry name" value="Arm-DNA-bind_5"/>
</dbReference>
<dbReference type="InterPro" id="IPR050090">
    <property type="entry name" value="Tyrosine_recombinase_XerCD"/>
</dbReference>
<dbReference type="PANTHER" id="PTHR30349">
    <property type="entry name" value="PHAGE INTEGRASE-RELATED"/>
    <property type="match status" value="1"/>
</dbReference>
<dbReference type="Gene3D" id="1.10.150.130">
    <property type="match status" value="1"/>
</dbReference>
<name>A0A9Q7EB85_MYROD</name>
<dbReference type="Pfam" id="PF00589">
    <property type="entry name" value="Phage_integrase"/>
    <property type="match status" value="1"/>
</dbReference>
<dbReference type="Pfam" id="PF13102">
    <property type="entry name" value="Phage_int_SAM_5"/>
    <property type="match status" value="1"/>
</dbReference>
<proteinExistence type="inferred from homology"/>
<evidence type="ECO:0000313" key="5">
    <source>
        <dbReference type="EMBL" id="QQU00994.1"/>
    </source>
</evidence>
<dbReference type="GO" id="GO:0015074">
    <property type="term" value="P:DNA integration"/>
    <property type="evidence" value="ECO:0007669"/>
    <property type="project" value="InterPro"/>
</dbReference>
<dbReference type="PROSITE" id="PS51898">
    <property type="entry name" value="TYR_RECOMBINASE"/>
    <property type="match status" value="1"/>
</dbReference>
<gene>
    <name evidence="5" type="ORF">I6I88_04360</name>
</gene>
<evidence type="ECO:0000259" key="4">
    <source>
        <dbReference type="PROSITE" id="PS51898"/>
    </source>
</evidence>
<keyword evidence="3" id="KW-0233">DNA recombination</keyword>
<keyword evidence="2" id="KW-0238">DNA-binding</keyword>
<dbReference type="SUPFAM" id="SSF56349">
    <property type="entry name" value="DNA breaking-rejoining enzymes"/>
    <property type="match status" value="1"/>
</dbReference>
<dbReference type="RefSeq" id="WP_002991153.1">
    <property type="nucleotide sequence ID" value="NZ_CP068108.1"/>
</dbReference>
<organism evidence="5 6">
    <name type="scientific">Myroides odoratus</name>
    <name type="common">Flavobacterium odoratum</name>
    <dbReference type="NCBI Taxonomy" id="256"/>
    <lineage>
        <taxon>Bacteria</taxon>
        <taxon>Pseudomonadati</taxon>
        <taxon>Bacteroidota</taxon>
        <taxon>Flavobacteriia</taxon>
        <taxon>Flavobacteriales</taxon>
        <taxon>Flavobacteriaceae</taxon>
        <taxon>Myroides</taxon>
    </lineage>
</organism>
<sequence length="384" mass="45742">MELHKLNLLFIISRSRTNKQGLAPITCRITYLKARKEFSTGLFIKPEHWQNTKQKAHPPNEKNNFINTQLSLIQNKMNQAFLFLQLQQNKFNVEAIYKQYLGETQNKDKSLLEAFHYHNSKMEKLVGIEISENTLKKYRQTLNHVKAFIWFKFKRKDILLKDLKFSFITDLEFYLKTERKFFPNTYLKTTQRFRRVIRVAIAQDYLDKDPFMLYKPQRIKKEIVYLTSEELSKLENYDFYQNRLEKIRDLFILCCYTGLAFNEMSLLEQKHIITNFDGNKWIKMTRQKTSKELSIPLLPKALHLLEKISLTYPQRNNKLLPKISNQKFNSYLKEIAFIVGINKVLTHHIARKTFATTILLFNDVPMEIVSELLGHSKISMTQEH</sequence>
<dbReference type="InterPro" id="IPR011010">
    <property type="entry name" value="DNA_brk_join_enz"/>
</dbReference>
<comment type="similarity">
    <text evidence="1">Belongs to the 'phage' integrase family.</text>
</comment>
<evidence type="ECO:0000313" key="6">
    <source>
        <dbReference type="Proteomes" id="UP000596202"/>
    </source>
</evidence>
<dbReference type="Pfam" id="PF17293">
    <property type="entry name" value="Arm-DNA-bind_5"/>
    <property type="match status" value="1"/>
</dbReference>
<dbReference type="InterPro" id="IPR013762">
    <property type="entry name" value="Integrase-like_cat_sf"/>
</dbReference>
<dbReference type="GO" id="GO:0003677">
    <property type="term" value="F:DNA binding"/>
    <property type="evidence" value="ECO:0007669"/>
    <property type="project" value="UniProtKB-KW"/>
</dbReference>
<evidence type="ECO:0000256" key="1">
    <source>
        <dbReference type="ARBA" id="ARBA00008857"/>
    </source>
</evidence>
<dbReference type="PANTHER" id="PTHR30349:SF64">
    <property type="entry name" value="PROPHAGE INTEGRASE INTD-RELATED"/>
    <property type="match status" value="1"/>
</dbReference>
<dbReference type="Gene3D" id="1.10.443.10">
    <property type="entry name" value="Intergrase catalytic core"/>
    <property type="match status" value="1"/>
</dbReference>
<dbReference type="InterPro" id="IPR002104">
    <property type="entry name" value="Integrase_catalytic"/>
</dbReference>
<protein>
    <submittedName>
        <fullName evidence="5">Site-specific integrase</fullName>
    </submittedName>
</protein>
<feature type="domain" description="Tyr recombinase" evidence="4">
    <location>
        <begin position="221"/>
        <end position="384"/>
    </location>
</feature>
<accession>A0A9Q7EB85</accession>
<reference evidence="5 6" key="1">
    <citation type="submission" date="2021-01" db="EMBL/GenBank/DDBJ databases">
        <title>FDA dAtabase for Regulatory Grade micrObial Sequences (FDA-ARGOS): Supporting development and validation of Infectious Disease Dx tests.</title>
        <authorList>
            <person name="Sproer C."/>
            <person name="Gronow S."/>
            <person name="Severitt S."/>
            <person name="Schroder I."/>
            <person name="Tallon L."/>
            <person name="Sadzewicz L."/>
            <person name="Zhao X."/>
            <person name="Boylan J."/>
            <person name="Ott S."/>
            <person name="Bowen H."/>
            <person name="Vavikolanu K."/>
            <person name="Mehta A."/>
            <person name="Aluvathingal J."/>
            <person name="Nadendla S."/>
            <person name="Lowell S."/>
            <person name="Myers T."/>
            <person name="Yan Y."/>
            <person name="Sichtig H."/>
        </authorList>
    </citation>
    <scope>NUCLEOTIDE SEQUENCE [LARGE SCALE GENOMIC DNA]</scope>
    <source>
        <strain evidence="5 6">FDAARGOS_1131</strain>
    </source>
</reference>
<dbReference type="CDD" id="cd01185">
    <property type="entry name" value="INTN1_C_like"/>
    <property type="match status" value="1"/>
</dbReference>
<dbReference type="AlphaFoldDB" id="A0A9Q7EB85"/>
<dbReference type="GeneID" id="93526870"/>
<dbReference type="InterPro" id="IPR025269">
    <property type="entry name" value="SAM-like_dom"/>
</dbReference>
<evidence type="ECO:0000256" key="2">
    <source>
        <dbReference type="ARBA" id="ARBA00023125"/>
    </source>
</evidence>
<evidence type="ECO:0000256" key="3">
    <source>
        <dbReference type="ARBA" id="ARBA00023172"/>
    </source>
</evidence>
<dbReference type="Proteomes" id="UP000596202">
    <property type="component" value="Chromosome"/>
</dbReference>